<evidence type="ECO:0000313" key="3">
    <source>
        <dbReference type="Proteomes" id="UP000008281"/>
    </source>
</evidence>
<dbReference type="Pfam" id="PF07735">
    <property type="entry name" value="FBA_2"/>
    <property type="match status" value="1"/>
</dbReference>
<sequence length="334" mass="38725">MTSSLPLLCIPYLPLKKIIDFMEPSSLVSVSLCSQKCQSVIKTYTRKSIDGHLHVSGFEHFLLSFDKFCDYQIVMVASGLQKMTNRTRFVDMNGQNVALTVNEEKGYLVTHWEDEVNGVKILTDYVTQLFNIDVLGITFNRKNIWMIDWVNNRQQSHVRSVYCEDWKDTLTEDELTHILRDCPASFETVIYPSPPSNFQFQENFRQIDYLSISDGSWVTIDNLLTMDGREIMMFKSSLTSININTFLKHWLAGGCPRLKLFSAKTINFDLDALFADINVVFVEGLRQYTSPFQIKYRFNFGYDLRREDGVIATVFYRPDGEIIIAVWPEIICYH</sequence>
<dbReference type="InParanoid" id="E3NF21"/>
<dbReference type="InterPro" id="IPR001810">
    <property type="entry name" value="F-box_dom"/>
</dbReference>
<evidence type="ECO:0000259" key="1">
    <source>
        <dbReference type="PROSITE" id="PS50181"/>
    </source>
</evidence>
<name>E3NF21_CAERE</name>
<dbReference type="Proteomes" id="UP000008281">
    <property type="component" value="Unassembled WGS sequence"/>
</dbReference>
<organism evidence="3">
    <name type="scientific">Caenorhabditis remanei</name>
    <name type="common">Caenorhabditis vulgaris</name>
    <dbReference type="NCBI Taxonomy" id="31234"/>
    <lineage>
        <taxon>Eukaryota</taxon>
        <taxon>Metazoa</taxon>
        <taxon>Ecdysozoa</taxon>
        <taxon>Nematoda</taxon>
        <taxon>Chromadorea</taxon>
        <taxon>Rhabditida</taxon>
        <taxon>Rhabditina</taxon>
        <taxon>Rhabditomorpha</taxon>
        <taxon>Rhabditoidea</taxon>
        <taxon>Rhabditidae</taxon>
        <taxon>Peloderinae</taxon>
        <taxon>Caenorhabditis</taxon>
    </lineage>
</organism>
<reference evidence="2" key="1">
    <citation type="submission" date="2007-07" db="EMBL/GenBank/DDBJ databases">
        <title>PCAP assembly of the Caenorhabditis remanei genome.</title>
        <authorList>
            <consortium name="The Caenorhabditis remanei Sequencing Consortium"/>
            <person name="Wilson R.K."/>
        </authorList>
    </citation>
    <scope>NUCLEOTIDE SEQUENCE [LARGE SCALE GENOMIC DNA]</scope>
    <source>
        <strain evidence="2">PB4641</strain>
    </source>
</reference>
<dbReference type="Pfam" id="PF00646">
    <property type="entry name" value="F-box"/>
    <property type="match status" value="1"/>
</dbReference>
<dbReference type="PROSITE" id="PS50181">
    <property type="entry name" value="FBOX"/>
    <property type="match status" value="1"/>
</dbReference>
<dbReference type="OrthoDB" id="5904934at2759"/>
<proteinExistence type="predicted"/>
<dbReference type="PANTHER" id="PTHR21503:SF8">
    <property type="entry name" value="F-BOX ASSOCIATED DOMAIN-CONTAINING PROTEIN-RELATED"/>
    <property type="match status" value="1"/>
</dbReference>
<dbReference type="HOGENOM" id="CLU_028840_0_0_1"/>
<accession>E3NF21</accession>
<feature type="domain" description="F-box" evidence="1">
    <location>
        <begin position="4"/>
        <end position="49"/>
    </location>
</feature>
<gene>
    <name evidence="2" type="ORF">CRE_17590</name>
</gene>
<dbReference type="EMBL" id="DS268631">
    <property type="protein sequence ID" value="EFO95928.1"/>
    <property type="molecule type" value="Genomic_DNA"/>
</dbReference>
<dbReference type="PANTHER" id="PTHR21503">
    <property type="entry name" value="F-BOX-CONTAINING HYPOTHETICAL PROTEIN C.ELEGANS"/>
    <property type="match status" value="1"/>
</dbReference>
<dbReference type="eggNOG" id="ENOG502R2NU">
    <property type="taxonomic scope" value="Eukaryota"/>
</dbReference>
<dbReference type="AlphaFoldDB" id="E3NF21"/>
<evidence type="ECO:0000313" key="2">
    <source>
        <dbReference type="EMBL" id="EFO95928.1"/>
    </source>
</evidence>
<dbReference type="OMA" id="ERRMYIT"/>
<protein>
    <recommendedName>
        <fullName evidence="1">F-box domain-containing protein</fullName>
    </recommendedName>
</protein>
<dbReference type="InterPro" id="IPR012885">
    <property type="entry name" value="F-box_Sdz-33"/>
</dbReference>
<keyword evidence="3" id="KW-1185">Reference proteome</keyword>